<dbReference type="KEGG" id="pabs:JIR001_23930"/>
<proteinExistence type="predicted"/>
<gene>
    <name evidence="1" type="ORF">JIR001_23930</name>
</gene>
<organism evidence="1 2">
    <name type="scientific">Polycladomyces abyssicola</name>
    <dbReference type="NCBI Taxonomy" id="1125966"/>
    <lineage>
        <taxon>Bacteria</taxon>
        <taxon>Bacillati</taxon>
        <taxon>Bacillota</taxon>
        <taxon>Bacilli</taxon>
        <taxon>Bacillales</taxon>
        <taxon>Thermoactinomycetaceae</taxon>
        <taxon>Polycladomyces</taxon>
    </lineage>
</organism>
<reference evidence="1" key="2">
    <citation type="journal article" date="2021" name="Microbiol. Resour. Announc.">
        <title>Complete Genome Sequence of Polycladomyces abyssicola JIR-001T, Isolated from Hemipelagic Sediment in Deep Seawater.</title>
        <authorList>
            <person name="Tsubouchi T."/>
            <person name="Kaneko Y."/>
        </authorList>
    </citation>
    <scope>NUCLEOTIDE SEQUENCE</scope>
    <source>
        <strain evidence="1">JIR-001</strain>
    </source>
</reference>
<evidence type="ECO:0000313" key="2">
    <source>
        <dbReference type="Proteomes" id="UP000677436"/>
    </source>
</evidence>
<protein>
    <submittedName>
        <fullName evidence="1">Uncharacterized protein</fullName>
    </submittedName>
</protein>
<name>A0A8D5UG49_9BACL</name>
<accession>A0A8D5UG49</accession>
<sequence length="150" mass="17464">MELELRVNEISSLLTTRYPLSGNRHEENSSEVPVHRDWDITSKAALVILWGLLIYPRLDPEMRRQSPPVVSVNQLHASFREHLGSEQQWRSMLERFVQHDYIRIQAPDRVTPGTRLFASVDAAKMYDLFRTSVLVRQLHTTTKSPRNKNS</sequence>
<dbReference type="Proteomes" id="UP000677436">
    <property type="component" value="Chromosome"/>
</dbReference>
<keyword evidence="2" id="KW-1185">Reference proteome</keyword>
<evidence type="ECO:0000313" key="1">
    <source>
        <dbReference type="EMBL" id="BCU82610.1"/>
    </source>
</evidence>
<dbReference type="EMBL" id="AP024601">
    <property type="protein sequence ID" value="BCU82610.1"/>
    <property type="molecule type" value="Genomic_DNA"/>
</dbReference>
<reference evidence="1" key="1">
    <citation type="journal article" date="2013" name="Int. J. Syst. Evol. Microbiol.">
        <title>Polycladomyces abyssicola gen. nov., sp. nov., a thermophilic filamentous bacterium isolated from hemipelagic sediment.</title>
        <authorList>
            <person name="Tsubouchi T."/>
            <person name="Shimane Y."/>
            <person name="Mori K."/>
            <person name="Usui K."/>
            <person name="Hiraki T."/>
            <person name="Tame A."/>
            <person name="Uematsu K."/>
            <person name="Maruyama T."/>
            <person name="Hatada Y."/>
        </authorList>
    </citation>
    <scope>NUCLEOTIDE SEQUENCE</scope>
    <source>
        <strain evidence="1">JIR-001</strain>
    </source>
</reference>
<dbReference type="AlphaFoldDB" id="A0A8D5UG49"/>